<protein>
    <submittedName>
        <fullName evidence="2">Uncharacterized protein</fullName>
    </submittedName>
</protein>
<name>Q7P0Y8_CHRVO</name>
<keyword evidence="3" id="KW-1185">Reference proteome</keyword>
<dbReference type="EMBL" id="AE016825">
    <property type="protein sequence ID" value="AAQ58105.1"/>
    <property type="molecule type" value="Genomic_DNA"/>
</dbReference>
<dbReference type="AlphaFoldDB" id="Q7P0Y8"/>
<feature type="compositionally biased region" description="Polar residues" evidence="1">
    <location>
        <begin position="28"/>
        <end position="37"/>
    </location>
</feature>
<dbReference type="KEGG" id="cvi:CV_0427"/>
<evidence type="ECO:0000313" key="3">
    <source>
        <dbReference type="Proteomes" id="UP000001424"/>
    </source>
</evidence>
<dbReference type="STRING" id="243365.CV_0427"/>
<evidence type="ECO:0000256" key="1">
    <source>
        <dbReference type="SAM" id="MobiDB-lite"/>
    </source>
</evidence>
<organism evidence="2 3">
    <name type="scientific">Chromobacterium violaceum (strain ATCC 12472 / DSM 30191 / JCM 1249 / CCUG 213 / NBRC 12614 / NCIMB 9131 / NCTC 9757 / MK)</name>
    <dbReference type="NCBI Taxonomy" id="243365"/>
    <lineage>
        <taxon>Bacteria</taxon>
        <taxon>Pseudomonadati</taxon>
        <taxon>Pseudomonadota</taxon>
        <taxon>Betaproteobacteria</taxon>
        <taxon>Neisseriales</taxon>
        <taxon>Chromobacteriaceae</taxon>
        <taxon>Chromobacterium</taxon>
    </lineage>
</organism>
<sequence>MRGPQMGREQWQRNGRGEKSVGVHSHTQHGQWANTAAQGGLRHHRLKTSLSSLPYAFGMAINRKRRDTSIMLRVLEEGHGQAP</sequence>
<evidence type="ECO:0000313" key="2">
    <source>
        <dbReference type="EMBL" id="AAQ58105.1"/>
    </source>
</evidence>
<gene>
    <name evidence="2" type="ordered locus">CV_0427</name>
</gene>
<accession>Q7P0Y8</accession>
<dbReference type="Proteomes" id="UP000001424">
    <property type="component" value="Chromosome"/>
</dbReference>
<reference evidence="2 3" key="1">
    <citation type="journal article" date="2003" name="Proc. Natl. Acad. Sci. U.S.A.">
        <title>The complete genome sequence of Chromobacterium violaceum reveals remarkable and exploitable bacterial adaptability.</title>
        <authorList>
            <person name="Vasconcelos A.T.R."/>
            <person name="de Almeida D.F."/>
            <person name="Almeida F.C."/>
            <person name="de Almeida L.G.P."/>
            <person name="de Almeida R."/>
            <person name="Goncalves J.A.A."/>
            <person name="Andrade E.M."/>
            <person name="Antonio R.V."/>
            <person name="Araripe J."/>
            <person name="de Araujo M.F.F."/>
            <person name="Filho S.A."/>
            <person name="Azevedo V."/>
            <person name="Batista A.J."/>
            <person name="Bataus L.A.M."/>
            <person name="Batista J.S."/>
            <person name="Belo A."/>
            <person name="vander Berg C."/>
            <person name="Blamey J."/>
            <person name="Bogo M."/>
            <person name="Bonato S."/>
            <person name="Bordignon J."/>
            <person name="Brito C.A."/>
            <person name="Brocchi M."/>
            <person name="Burity H.A."/>
            <person name="Camargo A.A."/>
            <person name="Cardoso D.D.P."/>
            <person name="Carneiro N.P."/>
            <person name="Carraro D.M."/>
            <person name="Carvalho C.M.B."/>
            <person name="Cascardo J.C.M."/>
            <person name="Cavada B.S."/>
            <person name="Chueire L.M.O."/>
            <person name="Pasa T.B.C."/>
            <person name="Duran N."/>
            <person name="Fagundes N."/>
            <person name="Falcao C.L."/>
            <person name="Fantinatti F."/>
            <person name="Farias I.P."/>
            <person name="Felipe M.S.S."/>
            <person name="Ferrari L.P."/>
            <person name="Ferro J.A."/>
            <person name="Ferro M.I.T."/>
            <person name="Franco G.R."/>
            <person name="Freitas N.S.A."/>
            <person name="Furlan L.R."/>
            <person name="Gazzinelli R.T."/>
            <person name="Gomes E.A."/>
            <person name="Goncalves P.R."/>
            <person name="Grangeiro T.B."/>
            <person name="Grattapaglia D."/>
            <person name="Grisard E.C."/>
            <person name="Guimaraes C.T."/>
            <person name="Hanna E.S."/>
            <person name="Hungria M."/>
            <person name="Jardim S.N."/>
            <person name="Laurino J."/>
            <person name="Leoi L.C.T."/>
            <person name="Fassarella L."/>
            <person name="Lima A."/>
            <person name="Loureiro M.F."/>
            <person name="Lyra M.C.P."/>
            <person name="Macedo M."/>
            <person name="Madeira H.M.F."/>
            <person name="Manfio G.P."/>
            <person name="Maranhao A.Q."/>
            <person name="Martins W.S."/>
            <person name="di Mauro S.M.Z."/>
            <person name="de Medeiros S.R.B."/>
            <person name="Meissner R.D.V."/>
            <person name="Menck C.F.M."/>
            <person name="Moreira M.A.M."/>
            <person name="Nascimento F.F."/>
            <person name="Nicolas M.F."/>
            <person name="Oliveira J.G."/>
            <person name="Oliveira S.C."/>
            <person name="Paixao R.F.C."/>
            <person name="Parente J.A."/>
            <person name="Pedrosa F.O."/>
            <person name="Pena S.J.D."/>
            <person name="Perreira J.O."/>
            <person name="Perreira M."/>
            <person name="Pinto L.S.R.C."/>
            <person name="Pinto L.S."/>
            <person name="Porto J.I.R."/>
            <person name="Potrich D.P."/>
            <person name="Neto C.E.R."/>
            <person name="Reis A.M.M."/>
            <person name="Rigo L.U."/>
            <person name="Rondinelli E."/>
            <person name="dos Santos E.B.P."/>
            <person name="Santos F.R."/>
            <person name="Schneider M.P.C."/>
            <person name="Seuanez H.N."/>
            <person name="Silva A.M.R."/>
            <person name="da Silva A.L.C."/>
            <person name="Silva D.W."/>
            <person name="Silva R."/>
            <person name="Simoes I.C."/>
            <person name="Simon D."/>
            <person name="Soares C.M.A."/>
            <person name="Soares R.B.A."/>
            <person name="Souza E.M."/>
            <person name="Souza K.R.L."/>
            <person name="Souza R.C."/>
            <person name="Steffens M.B.R."/>
            <person name="Steindel M."/>
            <person name="Teixeira S.R."/>
            <person name="Urmenyi T."/>
            <person name="Vettore A."/>
            <person name="Wassem R."/>
            <person name="Zaha A."/>
            <person name="Simpson A.J.G."/>
        </authorList>
    </citation>
    <scope>NUCLEOTIDE SEQUENCE [LARGE SCALE GENOMIC DNA]</scope>
    <source>
        <strain evidence="3">ATCC 12472 / DSM 30191 / JCM 1249 / NBRC 12614 / NCIMB 9131 / NCTC 9757</strain>
    </source>
</reference>
<dbReference type="HOGENOM" id="CLU_2536513_0_0_4"/>
<proteinExistence type="predicted"/>
<feature type="region of interest" description="Disordered" evidence="1">
    <location>
        <begin position="1"/>
        <end position="42"/>
    </location>
</feature>